<evidence type="ECO:0000313" key="1">
    <source>
        <dbReference type="EMBL" id="BAM20256.1"/>
    </source>
</evidence>
<accession>I4DQR6</accession>
<organism evidence="1">
    <name type="scientific">Papilio xuthus</name>
    <name type="common">Asian swallowtail butterfly</name>
    <dbReference type="NCBI Taxonomy" id="66420"/>
    <lineage>
        <taxon>Eukaryota</taxon>
        <taxon>Metazoa</taxon>
        <taxon>Ecdysozoa</taxon>
        <taxon>Arthropoda</taxon>
        <taxon>Hexapoda</taxon>
        <taxon>Insecta</taxon>
        <taxon>Pterygota</taxon>
        <taxon>Neoptera</taxon>
        <taxon>Endopterygota</taxon>
        <taxon>Lepidoptera</taxon>
        <taxon>Glossata</taxon>
        <taxon>Ditrysia</taxon>
        <taxon>Papilionoidea</taxon>
        <taxon>Papilionidae</taxon>
        <taxon>Papilioninae</taxon>
        <taxon>Papilio</taxon>
    </lineage>
</organism>
<dbReference type="AlphaFoldDB" id="I4DQR6"/>
<feature type="non-terminal residue" evidence="1">
    <location>
        <position position="1"/>
    </location>
</feature>
<proteinExistence type="evidence at transcript level"/>
<protein>
    <submittedName>
        <fullName evidence="1">Uncharacterized protein</fullName>
    </submittedName>
</protein>
<reference evidence="1" key="1">
    <citation type="journal article" date="2012" name="BMC Biol.">
        <title>Comprehensive microarray-based analysis for stage-specific larval camouflage pattern-associated genes in the swallowtail butterfly, Papilio xuthus.</title>
        <authorList>
            <person name="Futahashi R."/>
            <person name="Shirataki H."/>
            <person name="Narita T."/>
            <person name="Mita K."/>
            <person name="Fujiwara H."/>
        </authorList>
    </citation>
    <scope>NUCLEOTIDE SEQUENCE</scope>
    <source>
        <tissue evidence="1">Epidermis</tissue>
    </source>
</reference>
<name>I4DQR6_PAPXU</name>
<dbReference type="EMBL" id="AK404667">
    <property type="protein sequence ID" value="BAM20256.1"/>
    <property type="molecule type" value="mRNA"/>
</dbReference>
<sequence length="65" mass="7102">PILGCNVSPRTRLHRTQLLTVRHARCRPFTGHTVSLTIDNNSKGPACILLTCSLTKCSLVNLCEA</sequence>